<name>A0AAE9E719_CAEBR</name>
<sequence>MPKVITFFNIQNEYFVCKICTKKLRKPKDTSHSGITYHLKSTHPNEYEETQKAKRLLKLIKNEKGQQSIQSAFFQRFSEDFSQWACVDTVPFMAVKKDGF</sequence>
<dbReference type="AlphaFoldDB" id="A0AAE9E719"/>
<gene>
    <name evidence="1" type="ORF">L5515_002002</name>
</gene>
<protein>
    <recommendedName>
        <fullName evidence="3">BED-type domain-containing protein</fullName>
    </recommendedName>
</protein>
<evidence type="ECO:0008006" key="3">
    <source>
        <dbReference type="Google" id="ProtNLM"/>
    </source>
</evidence>
<reference evidence="1 2" key="1">
    <citation type="submission" date="2022-04" db="EMBL/GenBank/DDBJ databases">
        <title>Chromosome-level reference genomes for two strains of Caenorhabditis briggsae: an improved platform for comparative genomics.</title>
        <authorList>
            <person name="Stevens L."/>
            <person name="Andersen E."/>
        </authorList>
    </citation>
    <scope>NUCLEOTIDE SEQUENCE [LARGE SCALE GENOMIC DNA]</scope>
    <source>
        <strain evidence="1">VX34</strain>
        <tissue evidence="1">Whole-organism</tissue>
    </source>
</reference>
<organism evidence="1 2">
    <name type="scientific">Caenorhabditis briggsae</name>
    <dbReference type="NCBI Taxonomy" id="6238"/>
    <lineage>
        <taxon>Eukaryota</taxon>
        <taxon>Metazoa</taxon>
        <taxon>Ecdysozoa</taxon>
        <taxon>Nematoda</taxon>
        <taxon>Chromadorea</taxon>
        <taxon>Rhabditida</taxon>
        <taxon>Rhabditina</taxon>
        <taxon>Rhabditomorpha</taxon>
        <taxon>Rhabditoidea</taxon>
        <taxon>Rhabditidae</taxon>
        <taxon>Peloderinae</taxon>
        <taxon>Caenorhabditis</taxon>
    </lineage>
</organism>
<keyword evidence="2" id="KW-1185">Reference proteome</keyword>
<evidence type="ECO:0000313" key="2">
    <source>
        <dbReference type="Proteomes" id="UP000829354"/>
    </source>
</evidence>
<proteinExistence type="predicted"/>
<evidence type="ECO:0000313" key="1">
    <source>
        <dbReference type="EMBL" id="UMM13999.1"/>
    </source>
</evidence>
<accession>A0AAE9E719</accession>
<dbReference type="Proteomes" id="UP000829354">
    <property type="component" value="Chromosome I"/>
</dbReference>
<dbReference type="EMBL" id="CP092620">
    <property type="protein sequence ID" value="UMM13999.1"/>
    <property type="molecule type" value="Genomic_DNA"/>
</dbReference>